<proteinExistence type="predicted"/>
<accession>A0A8H7MK50</accession>
<dbReference type="InterPro" id="IPR018535">
    <property type="entry name" value="DUF1996"/>
</dbReference>
<evidence type="ECO:0000256" key="2">
    <source>
        <dbReference type="SAM" id="SignalP"/>
    </source>
</evidence>
<dbReference type="PANTHER" id="PTHR43662:SF5">
    <property type="entry name" value="DUF1996 DOMAIN-CONTAINING PROTEIN"/>
    <property type="match status" value="1"/>
</dbReference>
<feature type="compositionally biased region" description="Basic residues" evidence="1">
    <location>
        <begin position="497"/>
        <end position="507"/>
    </location>
</feature>
<evidence type="ECO:0000259" key="3">
    <source>
        <dbReference type="Pfam" id="PF09362"/>
    </source>
</evidence>
<dbReference type="Proteomes" id="UP000651452">
    <property type="component" value="Unassembled WGS sequence"/>
</dbReference>
<organism evidence="4 5">
    <name type="scientific">Ascochyta lentis</name>
    <dbReference type="NCBI Taxonomy" id="205686"/>
    <lineage>
        <taxon>Eukaryota</taxon>
        <taxon>Fungi</taxon>
        <taxon>Dikarya</taxon>
        <taxon>Ascomycota</taxon>
        <taxon>Pezizomycotina</taxon>
        <taxon>Dothideomycetes</taxon>
        <taxon>Pleosporomycetidae</taxon>
        <taxon>Pleosporales</taxon>
        <taxon>Pleosporineae</taxon>
        <taxon>Didymellaceae</taxon>
        <taxon>Ascochyta</taxon>
    </lineage>
</organism>
<reference evidence="4" key="2">
    <citation type="submission" date="2020-09" db="EMBL/GenBank/DDBJ databases">
        <title>Reference genome assembly for Australian Ascochyta lentis isolate Al4.</title>
        <authorList>
            <person name="Lee R.C."/>
            <person name="Farfan-Caceres L.M."/>
            <person name="Debler J.W."/>
            <person name="Williams A.H."/>
            <person name="Henares B.M."/>
        </authorList>
    </citation>
    <scope>NUCLEOTIDE SEQUENCE</scope>
    <source>
        <strain evidence="4">Al4</strain>
    </source>
</reference>
<feature type="compositionally biased region" description="Polar residues" evidence="1">
    <location>
        <begin position="481"/>
        <end position="492"/>
    </location>
</feature>
<protein>
    <recommendedName>
        <fullName evidence="3">DUF1996 domain-containing protein</fullName>
    </recommendedName>
</protein>
<evidence type="ECO:0000313" key="4">
    <source>
        <dbReference type="EMBL" id="KAF9698228.1"/>
    </source>
</evidence>
<feature type="region of interest" description="Disordered" evidence="1">
    <location>
        <begin position="481"/>
        <end position="516"/>
    </location>
</feature>
<sequence length="585" mass="60841">MLTNIFAVTAAMAATASAFDCSGHYFSFFNRAGPMSYQRIDPGLFPGTDSPHLHSFDGGNALSASSNFDSQLDSTCTTARIKPDKSLYWRPTLFWNGNNTGFYRVPEKAAKIYYKSGDGSAWANVTEFPENFNMIAGEPTKRADGDNPAGVRWACHQPDGGSNSIFTNGFPSGFQSCNYGFASEVTFPSCWNGQKLDPSKPNAHMAYPSNAGVGIENCPTTHRVARFPTIFMEFWYDVSSFNGQYSTTSTPWVLSNGDPTGFGMHADFLNGWEKGVLAKATGETGGCNCGCGCGNDEMKQCFGADNVNDDSDSSFAQCSASKSDTTTNFDKLPGCNPLQSGPARATTASGAGCDATQVASSVASATSAAGSKASYAAESAISAVVSEVASAIPSAYSDAFSVTMPAGASVTASVEATSSRVRSSSVAVSISLANKGYADGDYAYPTGNADSYPASSSPVAAEPYSAYYPYPNGNSSSIAPTATGRYSSSPVGASSKAHGHNHGKFHKTTAVPAGNTGYPVTPSNNSDDDAEKADCKASVTVTYTPTVYVTAAANKTSREGSGFATVTQTSTVTVRSTAKAIASGY</sequence>
<evidence type="ECO:0000256" key="1">
    <source>
        <dbReference type="SAM" id="MobiDB-lite"/>
    </source>
</evidence>
<dbReference type="PANTHER" id="PTHR43662">
    <property type="match status" value="1"/>
</dbReference>
<feature type="signal peptide" evidence="2">
    <location>
        <begin position="1"/>
        <end position="18"/>
    </location>
</feature>
<reference evidence="4" key="1">
    <citation type="submission" date="2018-12" db="EMBL/GenBank/DDBJ databases">
        <authorList>
            <person name="Syme R.A."/>
            <person name="Farfan-Caceres L."/>
            <person name="Lichtenzveig J."/>
        </authorList>
    </citation>
    <scope>NUCLEOTIDE SEQUENCE</scope>
    <source>
        <strain evidence="4">Al4</strain>
    </source>
</reference>
<dbReference type="EMBL" id="RZGK01000006">
    <property type="protein sequence ID" value="KAF9698228.1"/>
    <property type="molecule type" value="Genomic_DNA"/>
</dbReference>
<comment type="caution">
    <text evidence="4">The sequence shown here is derived from an EMBL/GenBank/DDBJ whole genome shotgun (WGS) entry which is preliminary data.</text>
</comment>
<dbReference type="AlphaFoldDB" id="A0A8H7MK50"/>
<evidence type="ECO:0000313" key="5">
    <source>
        <dbReference type="Proteomes" id="UP000651452"/>
    </source>
</evidence>
<feature type="domain" description="DUF1996" evidence="3">
    <location>
        <begin position="41"/>
        <end position="272"/>
    </location>
</feature>
<feature type="chain" id="PRO_5034257740" description="DUF1996 domain-containing protein" evidence="2">
    <location>
        <begin position="19"/>
        <end position="585"/>
    </location>
</feature>
<keyword evidence="5" id="KW-1185">Reference proteome</keyword>
<keyword evidence="2" id="KW-0732">Signal</keyword>
<gene>
    <name evidence="4" type="ORF">EKO04_003849</name>
</gene>
<name>A0A8H7MK50_9PLEO</name>
<dbReference type="Pfam" id="PF09362">
    <property type="entry name" value="DUF1996"/>
    <property type="match status" value="1"/>
</dbReference>
<dbReference type="OrthoDB" id="74764at2759"/>